<dbReference type="SUPFAM" id="SSF53850">
    <property type="entry name" value="Periplasmic binding protein-like II"/>
    <property type="match status" value="1"/>
</dbReference>
<comment type="caution">
    <text evidence="2">The sequence shown here is derived from an EMBL/GenBank/DDBJ whole genome shotgun (WGS) entry which is preliminary data.</text>
</comment>
<name>A0ABS5GJS4_9BRAD</name>
<accession>A0ABS5GJS4</accession>
<keyword evidence="1" id="KW-0812">Transmembrane</keyword>
<organism evidence="2 3">
    <name type="scientific">Bradyrhizobium denitrificans</name>
    <dbReference type="NCBI Taxonomy" id="2734912"/>
    <lineage>
        <taxon>Bacteria</taxon>
        <taxon>Pseudomonadati</taxon>
        <taxon>Pseudomonadota</taxon>
        <taxon>Alphaproteobacteria</taxon>
        <taxon>Hyphomicrobiales</taxon>
        <taxon>Nitrobacteraceae</taxon>
        <taxon>Bradyrhizobium</taxon>
    </lineage>
</organism>
<dbReference type="EMBL" id="JAFCLK010000070">
    <property type="protein sequence ID" value="MBR1141518.1"/>
    <property type="molecule type" value="Genomic_DNA"/>
</dbReference>
<dbReference type="Gene3D" id="3.40.190.10">
    <property type="entry name" value="Periplasmic binding protein-like II"/>
    <property type="match status" value="2"/>
</dbReference>
<keyword evidence="1" id="KW-1133">Transmembrane helix</keyword>
<reference evidence="3" key="1">
    <citation type="journal article" date="2021" name="ISME J.">
        <title>Evolutionary origin and ecological implication of a unique nif island in free-living Bradyrhizobium lineages.</title>
        <authorList>
            <person name="Tao J."/>
        </authorList>
    </citation>
    <scope>NUCLEOTIDE SEQUENCE [LARGE SCALE GENOMIC DNA]</scope>
    <source>
        <strain evidence="3">SZCCT0094</strain>
    </source>
</reference>
<dbReference type="RefSeq" id="WP_172243946.1">
    <property type="nucleotide sequence ID" value="NZ_JABFDP010000058.1"/>
</dbReference>
<gene>
    <name evidence="2" type="ORF">JQ619_37810</name>
</gene>
<evidence type="ECO:0000256" key="1">
    <source>
        <dbReference type="SAM" id="Phobius"/>
    </source>
</evidence>
<dbReference type="InterPro" id="IPR011852">
    <property type="entry name" value="TRAP_TAXI"/>
</dbReference>
<sequence length="467" mass="50206">MSPSDPVRSAHDGRQRRLLIVLALGFVAFGAAAAALFYVLQPETLRIAVGPAGSDDYQVVQAMADAFSEESRTVRLSPLTTGGAAESLALLSADKTDLAVGRGDLGMPPDAQTLAILRKNYVVLWSPSGRRSNETKKKASGKIGDIAHLTGRKVGIIGRTGANVAVLRTILEGSGVPPDKVTTAQFGTDEIEKLAQDPTLDAYLAVGPLDSKITADAIAATARVRGAPTFLPIEASEAIALKHARYEAEEIPASVFNARPAWPEDKVDTISVNHLILARKELSEAKAAAFYRQLFAVRDTITQGVAGASHIMKPDTEKETEPSVHRGAAAVINGTERTFLDKYSDYFWFALLVLSGIGSAAAWLRRFLNRDEPDDDNSCRNRILAAVSEVRNAGSEDDLLTRQREVDAIIGETLKSYDDGVIEQEDLAAFGLVLELFHHAIAERRATLQSGPADPTWTTGPTLASRR</sequence>
<keyword evidence="1" id="KW-0472">Membrane</keyword>
<keyword evidence="3" id="KW-1185">Reference proteome</keyword>
<evidence type="ECO:0000313" key="2">
    <source>
        <dbReference type="EMBL" id="MBR1141518.1"/>
    </source>
</evidence>
<proteinExistence type="predicted"/>
<dbReference type="PANTHER" id="PTHR42941:SF1">
    <property type="entry name" value="SLL1037 PROTEIN"/>
    <property type="match status" value="1"/>
</dbReference>
<dbReference type="Proteomes" id="UP001314635">
    <property type="component" value="Unassembled WGS sequence"/>
</dbReference>
<protein>
    <submittedName>
        <fullName evidence="2">ABC transporter substrate-binding protein</fullName>
    </submittedName>
</protein>
<dbReference type="PANTHER" id="PTHR42941">
    <property type="entry name" value="SLL1037 PROTEIN"/>
    <property type="match status" value="1"/>
</dbReference>
<dbReference type="Pfam" id="PF16868">
    <property type="entry name" value="NMT1_3"/>
    <property type="match status" value="1"/>
</dbReference>
<evidence type="ECO:0000313" key="3">
    <source>
        <dbReference type="Proteomes" id="UP001314635"/>
    </source>
</evidence>
<feature type="transmembrane region" description="Helical" evidence="1">
    <location>
        <begin position="18"/>
        <end position="40"/>
    </location>
</feature>